<reference evidence="2" key="1">
    <citation type="journal article" date="2022" name="Int. J. Mol. Sci.">
        <title>Draft Genome of Tanacetum Coccineum: Genomic Comparison of Closely Related Tanacetum-Family Plants.</title>
        <authorList>
            <person name="Yamashiro T."/>
            <person name="Shiraishi A."/>
            <person name="Nakayama K."/>
            <person name="Satake H."/>
        </authorList>
    </citation>
    <scope>NUCLEOTIDE SEQUENCE</scope>
</reference>
<evidence type="ECO:0000313" key="2">
    <source>
        <dbReference type="EMBL" id="GJT66913.1"/>
    </source>
</evidence>
<sequence length="117" mass="13300">MPSPDDVNDKTGLNLLKLLDGEKASHEEKTPRKNSRTRELAIAQSLNADMERSLCNLRAENEDLKAKCELSSYNSMLLDLNKSKQHEVDLSNMLLKVYKEKTNLTEDLGWVLKKSIP</sequence>
<reference evidence="2" key="2">
    <citation type="submission" date="2022-01" db="EMBL/GenBank/DDBJ databases">
        <authorList>
            <person name="Yamashiro T."/>
            <person name="Shiraishi A."/>
            <person name="Satake H."/>
            <person name="Nakayama K."/>
        </authorList>
    </citation>
    <scope>NUCLEOTIDE SEQUENCE</scope>
</reference>
<keyword evidence="3" id="KW-1185">Reference proteome</keyword>
<comment type="caution">
    <text evidence="2">The sequence shown here is derived from an EMBL/GenBank/DDBJ whole genome shotgun (WGS) entry which is preliminary data.</text>
</comment>
<protein>
    <submittedName>
        <fullName evidence="2">Uncharacterized protein</fullName>
    </submittedName>
</protein>
<feature type="region of interest" description="Disordered" evidence="1">
    <location>
        <begin position="1"/>
        <end position="38"/>
    </location>
</feature>
<dbReference type="EMBL" id="BQNB010017759">
    <property type="protein sequence ID" value="GJT66913.1"/>
    <property type="molecule type" value="Genomic_DNA"/>
</dbReference>
<dbReference type="Proteomes" id="UP001151760">
    <property type="component" value="Unassembled WGS sequence"/>
</dbReference>
<evidence type="ECO:0000313" key="3">
    <source>
        <dbReference type="Proteomes" id="UP001151760"/>
    </source>
</evidence>
<accession>A0ABQ5FU73</accession>
<proteinExistence type="predicted"/>
<evidence type="ECO:0000256" key="1">
    <source>
        <dbReference type="SAM" id="MobiDB-lite"/>
    </source>
</evidence>
<feature type="compositionally biased region" description="Basic and acidic residues" evidence="1">
    <location>
        <begin position="19"/>
        <end position="38"/>
    </location>
</feature>
<name>A0ABQ5FU73_9ASTR</name>
<gene>
    <name evidence="2" type="ORF">Tco_1018393</name>
</gene>
<organism evidence="2 3">
    <name type="scientific">Tanacetum coccineum</name>
    <dbReference type="NCBI Taxonomy" id="301880"/>
    <lineage>
        <taxon>Eukaryota</taxon>
        <taxon>Viridiplantae</taxon>
        <taxon>Streptophyta</taxon>
        <taxon>Embryophyta</taxon>
        <taxon>Tracheophyta</taxon>
        <taxon>Spermatophyta</taxon>
        <taxon>Magnoliopsida</taxon>
        <taxon>eudicotyledons</taxon>
        <taxon>Gunneridae</taxon>
        <taxon>Pentapetalae</taxon>
        <taxon>asterids</taxon>
        <taxon>campanulids</taxon>
        <taxon>Asterales</taxon>
        <taxon>Asteraceae</taxon>
        <taxon>Asteroideae</taxon>
        <taxon>Anthemideae</taxon>
        <taxon>Anthemidinae</taxon>
        <taxon>Tanacetum</taxon>
    </lineage>
</organism>